<dbReference type="PANTHER" id="PTHR12169">
    <property type="entry name" value="ATPASE N2B"/>
    <property type="match status" value="1"/>
</dbReference>
<feature type="domain" description="AAA+ ATPase" evidence="4">
    <location>
        <begin position="59"/>
        <end position="221"/>
    </location>
</feature>
<dbReference type="SMART" id="SM00382">
    <property type="entry name" value="AAA"/>
    <property type="match status" value="1"/>
</dbReference>
<evidence type="ECO:0000256" key="1">
    <source>
        <dbReference type="ARBA" id="ARBA00010322"/>
    </source>
</evidence>
<dbReference type="AlphaFoldDB" id="A0A830HP20"/>
<dbReference type="InterPro" id="IPR003593">
    <property type="entry name" value="AAA+_ATPase"/>
</dbReference>
<dbReference type="GO" id="GO:0016887">
    <property type="term" value="F:ATP hydrolysis activity"/>
    <property type="evidence" value="ECO:0007669"/>
    <property type="project" value="InterPro"/>
</dbReference>
<dbReference type="InterPro" id="IPR005654">
    <property type="entry name" value="ATPase_AFG1-like"/>
</dbReference>
<reference evidence="5" key="1">
    <citation type="submission" date="2020-10" db="EMBL/GenBank/DDBJ databases">
        <title>Unveiling of a novel bifunctional photoreceptor, Dualchrome1, isolated from a cosmopolitan green alga.</title>
        <authorList>
            <person name="Suzuki S."/>
            <person name="Kawachi M."/>
        </authorList>
    </citation>
    <scope>NUCLEOTIDE SEQUENCE</scope>
    <source>
        <strain evidence="5">NIES 2893</strain>
    </source>
</reference>
<dbReference type="EMBL" id="BNJQ01000017">
    <property type="protein sequence ID" value="GHP07540.1"/>
    <property type="molecule type" value="Genomic_DNA"/>
</dbReference>
<dbReference type="OrthoDB" id="548867at2759"/>
<evidence type="ECO:0000313" key="6">
    <source>
        <dbReference type="Proteomes" id="UP000660262"/>
    </source>
</evidence>
<dbReference type="GO" id="GO:0005524">
    <property type="term" value="F:ATP binding"/>
    <property type="evidence" value="ECO:0007669"/>
    <property type="project" value="UniProtKB-KW"/>
</dbReference>
<keyword evidence="6" id="KW-1185">Reference proteome</keyword>
<keyword evidence="3" id="KW-0067">ATP-binding</keyword>
<dbReference type="Proteomes" id="UP000660262">
    <property type="component" value="Unassembled WGS sequence"/>
</dbReference>
<evidence type="ECO:0000256" key="3">
    <source>
        <dbReference type="ARBA" id="ARBA00022840"/>
    </source>
</evidence>
<comment type="caution">
    <text evidence="5">The sequence shown here is derived from an EMBL/GenBank/DDBJ whole genome shotgun (WGS) entry which is preliminary data.</text>
</comment>
<organism evidence="5 6">
    <name type="scientific">Pycnococcus provasolii</name>
    <dbReference type="NCBI Taxonomy" id="41880"/>
    <lineage>
        <taxon>Eukaryota</taxon>
        <taxon>Viridiplantae</taxon>
        <taxon>Chlorophyta</taxon>
        <taxon>Pseudoscourfieldiophyceae</taxon>
        <taxon>Pseudoscourfieldiales</taxon>
        <taxon>Pycnococcaceae</taxon>
        <taxon>Pycnococcus</taxon>
    </lineage>
</organism>
<accession>A0A830HP20</accession>
<comment type="similarity">
    <text evidence="1">Belongs to the AFG1 ATPase family.</text>
</comment>
<dbReference type="GO" id="GO:0005737">
    <property type="term" value="C:cytoplasm"/>
    <property type="evidence" value="ECO:0007669"/>
    <property type="project" value="TreeGrafter"/>
</dbReference>
<evidence type="ECO:0000256" key="2">
    <source>
        <dbReference type="ARBA" id="ARBA00022741"/>
    </source>
</evidence>
<keyword evidence="2" id="KW-0547">Nucleotide-binding</keyword>
<dbReference type="Pfam" id="PF03969">
    <property type="entry name" value="AFG1_ATPase"/>
    <property type="match status" value="2"/>
</dbReference>
<sequence length="467" mass="50865">MSSLASLRFLSSSMGSHTLDLCRSYTLDLCQSRALSHLESLRCALLGSVGPGVGVAPGSGAGVYLHGPPGTGKTMLMDAFASSVPRAKRIHAHAFLRHIHEACKAANAKSEADPVAEAARSMAKQVSVLCVDELEVTDIADAMLLGRFFAAAWDVPATKRPNSLWPFRPNDSLRHQDKALPVVFTSNVPPAKLYNNGLNRNLFERVFIDRVVKRLDIVSLDSNNDYRQLGQENEVGDGIAVAWRPSIQAYWNALVAESKSRTVQLFVDGRHIVLPDAILWRNATSLARVSFDRLFLGSEFGPRAYQVLLDEVDVVAITDIPALTLENQGSGALRNLITFIDLAYDMRARVLFECEVSVAQALAEFGASTVSSDGRVTDLGLDNTAVHVSTQGGSSGRSTLMFNDVEWSATGRLGASLDGGSGAAFAAFAASRCRSRLDEMSTYRYFRRRHDDDDDDDELTRVLIAHM</sequence>
<dbReference type="Gene3D" id="3.40.50.300">
    <property type="entry name" value="P-loop containing nucleotide triphosphate hydrolases"/>
    <property type="match status" value="1"/>
</dbReference>
<dbReference type="NCBIfam" id="NF040713">
    <property type="entry name" value="ZapE"/>
    <property type="match status" value="1"/>
</dbReference>
<protein>
    <recommendedName>
        <fullName evidence="4">AAA+ ATPase domain-containing protein</fullName>
    </recommendedName>
</protein>
<gene>
    <name evidence="5" type="ORF">PPROV_000628200</name>
</gene>
<dbReference type="PANTHER" id="PTHR12169:SF6">
    <property type="entry name" value="AFG1-LIKE ATPASE"/>
    <property type="match status" value="1"/>
</dbReference>
<dbReference type="InterPro" id="IPR027417">
    <property type="entry name" value="P-loop_NTPase"/>
</dbReference>
<evidence type="ECO:0000313" key="5">
    <source>
        <dbReference type="EMBL" id="GHP07540.1"/>
    </source>
</evidence>
<dbReference type="SUPFAM" id="SSF52540">
    <property type="entry name" value="P-loop containing nucleoside triphosphate hydrolases"/>
    <property type="match status" value="1"/>
</dbReference>
<name>A0A830HP20_9CHLO</name>
<evidence type="ECO:0000259" key="4">
    <source>
        <dbReference type="SMART" id="SM00382"/>
    </source>
</evidence>
<proteinExistence type="inferred from homology"/>